<evidence type="ECO:0000313" key="3">
    <source>
        <dbReference type="Proteomes" id="UP000692954"/>
    </source>
</evidence>
<evidence type="ECO:0000259" key="1">
    <source>
        <dbReference type="PROSITE" id="PS50042"/>
    </source>
</evidence>
<dbReference type="OrthoDB" id="21144at2759"/>
<feature type="domain" description="Cyclic nucleotide-binding" evidence="1">
    <location>
        <begin position="72"/>
        <end position="118"/>
    </location>
</feature>
<proteinExistence type="predicted"/>
<dbReference type="InterPro" id="IPR000595">
    <property type="entry name" value="cNMP-bd_dom"/>
</dbReference>
<dbReference type="GO" id="GO:0030552">
    <property type="term" value="F:cAMP binding"/>
    <property type="evidence" value="ECO:0007669"/>
    <property type="project" value="TreeGrafter"/>
</dbReference>
<dbReference type="GO" id="GO:0005952">
    <property type="term" value="C:cAMP-dependent protein kinase complex"/>
    <property type="evidence" value="ECO:0007669"/>
    <property type="project" value="InterPro"/>
</dbReference>
<feature type="domain" description="Cyclic nucleotide-binding" evidence="1">
    <location>
        <begin position="253"/>
        <end position="376"/>
    </location>
</feature>
<comment type="caution">
    <text evidence="2">The sequence shown here is derived from an EMBL/GenBank/DDBJ whole genome shotgun (WGS) entry which is preliminary data.</text>
</comment>
<dbReference type="Proteomes" id="UP000692954">
    <property type="component" value="Unassembled WGS sequence"/>
</dbReference>
<organism evidence="2 3">
    <name type="scientific">Paramecium sonneborni</name>
    <dbReference type="NCBI Taxonomy" id="65129"/>
    <lineage>
        <taxon>Eukaryota</taxon>
        <taxon>Sar</taxon>
        <taxon>Alveolata</taxon>
        <taxon>Ciliophora</taxon>
        <taxon>Intramacronucleata</taxon>
        <taxon>Oligohymenophorea</taxon>
        <taxon>Peniculida</taxon>
        <taxon>Parameciidae</taxon>
        <taxon>Paramecium</taxon>
    </lineage>
</organism>
<dbReference type="PANTHER" id="PTHR11635">
    <property type="entry name" value="CAMP-DEPENDENT PROTEIN KINASE REGULATORY CHAIN"/>
    <property type="match status" value="1"/>
</dbReference>
<dbReference type="GO" id="GO:0004862">
    <property type="term" value="F:cAMP-dependent protein kinase inhibitor activity"/>
    <property type="evidence" value="ECO:0007669"/>
    <property type="project" value="TreeGrafter"/>
</dbReference>
<accession>A0A8S1RFL4</accession>
<dbReference type="GO" id="GO:0034236">
    <property type="term" value="F:protein kinase A catalytic subunit binding"/>
    <property type="evidence" value="ECO:0007669"/>
    <property type="project" value="TreeGrafter"/>
</dbReference>
<evidence type="ECO:0000313" key="2">
    <source>
        <dbReference type="EMBL" id="CAD8126517.1"/>
    </source>
</evidence>
<dbReference type="Pfam" id="PF00027">
    <property type="entry name" value="cNMP_binding"/>
    <property type="match status" value="1"/>
</dbReference>
<name>A0A8S1RFL4_9CILI</name>
<gene>
    <name evidence="2" type="ORF">PSON_ATCC_30995.1.T1680018</name>
</gene>
<dbReference type="PANTHER" id="PTHR11635:SF152">
    <property type="entry name" value="CAMP-DEPENDENT PROTEIN KINASE TYPE I REGULATORY SUBUNIT-RELATED"/>
    <property type="match status" value="1"/>
</dbReference>
<protein>
    <recommendedName>
        <fullName evidence="1">Cyclic nucleotide-binding domain-containing protein</fullName>
    </recommendedName>
</protein>
<dbReference type="GO" id="GO:0005829">
    <property type="term" value="C:cytosol"/>
    <property type="evidence" value="ECO:0007669"/>
    <property type="project" value="TreeGrafter"/>
</dbReference>
<feature type="domain" description="Cyclic nucleotide-binding" evidence="1">
    <location>
        <begin position="192"/>
        <end position="253"/>
    </location>
</feature>
<dbReference type="EMBL" id="CAJJDN010000168">
    <property type="protein sequence ID" value="CAD8126517.1"/>
    <property type="molecule type" value="Genomic_DNA"/>
</dbReference>
<dbReference type="CDD" id="cd00038">
    <property type="entry name" value="CAP_ED"/>
    <property type="match status" value="2"/>
</dbReference>
<sequence>MSRRKTNGKEIDIQDEIKSKELIYAPVIQMYADNQSFTEMQVDSITGIMQNIEIFKTWCPETSTLFEFTRLISQNLQYERFQKENAVFHIGDQGDKFYIILSGTAAVYIKRQQQQIEIEEQEIEPFITKLLDKMQLNSISQIQQEQRFLFYEKIIKKLTKPIKQIESELLLLNTHQFDMYFTNLGICKFQQVSQLHSGQYFGDMALTTDKPRAATIISITDLQALSLNKTNFKKIFEKQIKSQQDKIDYFLKMFPSMTKFKISKLIMYFSQYKYPSNYKIWKQNDLVDSFFLLKDGEILLQKTIDLYPFLKQDSNQFPIENKKEKTSQTDIITIANLTDGCFVGETDLYLQNEKRDYTVKTVTPCNLFVLHLENYQIVKKQFPEFINPLLQLQKKNINLYNRRLEEIIQTKVFNLNFNKKEDNNVIERRYLNDIDTIQQPKLVKQKQISSPILRSSIQPKMTKQQMVEQNQSIALQHSKLDKVFNKQEEFNMLKMAGDNFQKCLLIRVEKQFEQFQPTKPKSKTPFFSKQQKDIKDYLDQIKRNQIPEENNNSYEDPDYQTMCLPFLTMSKRQFRVLCPQIQEKVRILKQFLSPQSNLIGSHSKSVSQTVDQFYKIKAQQGFVLCDSLHTTNDRGNHKSRFNQQCTNVKVISRNQHTIKQSFNSQKISSDMIDTNFFSSQPTVQYI</sequence>
<dbReference type="InterPro" id="IPR050503">
    <property type="entry name" value="cAMP-dep_PK_reg_su-like"/>
</dbReference>
<dbReference type="PROSITE" id="PS50042">
    <property type="entry name" value="CNMP_BINDING_3"/>
    <property type="match status" value="3"/>
</dbReference>
<keyword evidence="3" id="KW-1185">Reference proteome</keyword>
<reference evidence="2" key="1">
    <citation type="submission" date="2021-01" db="EMBL/GenBank/DDBJ databases">
        <authorList>
            <consortium name="Genoscope - CEA"/>
            <person name="William W."/>
        </authorList>
    </citation>
    <scope>NUCLEOTIDE SEQUENCE</scope>
</reference>
<dbReference type="AlphaFoldDB" id="A0A8S1RFL4"/>